<feature type="signal peptide" evidence="1">
    <location>
        <begin position="1"/>
        <end position="19"/>
    </location>
</feature>
<evidence type="ECO:0000313" key="2">
    <source>
        <dbReference type="EMBL" id="CAG9811738.1"/>
    </source>
</evidence>
<accession>A0A9N9S8Q8</accession>
<reference evidence="2" key="2">
    <citation type="submission" date="2022-10" db="EMBL/GenBank/DDBJ databases">
        <authorList>
            <consortium name="ENA_rothamsted_submissions"/>
            <consortium name="culmorum"/>
            <person name="King R."/>
        </authorList>
    </citation>
    <scope>NUCLEOTIDE SEQUENCE</scope>
</reference>
<reference evidence="2" key="1">
    <citation type="submission" date="2022-01" db="EMBL/GenBank/DDBJ databases">
        <authorList>
            <person name="King R."/>
        </authorList>
    </citation>
    <scope>NUCLEOTIDE SEQUENCE</scope>
</reference>
<organism evidence="2 3">
    <name type="scientific">Chironomus riparius</name>
    <dbReference type="NCBI Taxonomy" id="315576"/>
    <lineage>
        <taxon>Eukaryota</taxon>
        <taxon>Metazoa</taxon>
        <taxon>Ecdysozoa</taxon>
        <taxon>Arthropoda</taxon>
        <taxon>Hexapoda</taxon>
        <taxon>Insecta</taxon>
        <taxon>Pterygota</taxon>
        <taxon>Neoptera</taxon>
        <taxon>Endopterygota</taxon>
        <taxon>Diptera</taxon>
        <taxon>Nematocera</taxon>
        <taxon>Chironomoidea</taxon>
        <taxon>Chironomidae</taxon>
        <taxon>Chironominae</taxon>
        <taxon>Chironomus</taxon>
    </lineage>
</organism>
<name>A0A9N9S8Q8_9DIPT</name>
<keyword evidence="1" id="KW-0732">Signal</keyword>
<keyword evidence="3" id="KW-1185">Reference proteome</keyword>
<dbReference type="EMBL" id="OU895880">
    <property type="protein sequence ID" value="CAG9811738.1"/>
    <property type="molecule type" value="Genomic_DNA"/>
</dbReference>
<evidence type="ECO:0000313" key="3">
    <source>
        <dbReference type="Proteomes" id="UP001153620"/>
    </source>
</evidence>
<proteinExistence type="predicted"/>
<protein>
    <submittedName>
        <fullName evidence="2">Uncharacterized protein</fullName>
    </submittedName>
</protein>
<gene>
    <name evidence="2" type="ORF">CHIRRI_LOCUS14545</name>
</gene>
<dbReference type="Proteomes" id="UP001153620">
    <property type="component" value="Chromosome 4"/>
</dbReference>
<evidence type="ECO:0000256" key="1">
    <source>
        <dbReference type="SAM" id="SignalP"/>
    </source>
</evidence>
<sequence length="92" mass="10204">MNFFFDFLIVFVAFDSTFAGSPCSAVYETISSLPDRAITALQSVAGNTNAEIISMIEDLMEFFDPSPNVIAKLNKLHDGQDSTIDCIISYFY</sequence>
<feature type="chain" id="PRO_5040452843" evidence="1">
    <location>
        <begin position="20"/>
        <end position="92"/>
    </location>
</feature>
<dbReference type="AlphaFoldDB" id="A0A9N9S8Q8"/>